<dbReference type="GO" id="GO:0008289">
    <property type="term" value="F:lipid binding"/>
    <property type="evidence" value="ECO:0007669"/>
    <property type="project" value="UniProtKB-KW"/>
</dbReference>
<dbReference type="InterPro" id="IPR031259">
    <property type="entry name" value="ILBP"/>
</dbReference>
<comment type="similarity">
    <text evidence="1">Belongs to the calycin superfamily. Fatty-acid binding protein (FABP) family.</text>
</comment>
<dbReference type="SUPFAM" id="SSF50814">
    <property type="entry name" value="Lipocalins"/>
    <property type="match status" value="1"/>
</dbReference>
<dbReference type="KEGG" id="lak:106158269"/>
<dbReference type="PRINTS" id="PR00178">
    <property type="entry name" value="FATTYACIDBP"/>
</dbReference>
<dbReference type="OMA" id="PVWETDN"/>
<dbReference type="RefSeq" id="XP_013389639.1">
    <property type="nucleotide sequence ID" value="XM_013534185.1"/>
</dbReference>
<evidence type="ECO:0000313" key="4">
    <source>
        <dbReference type="Proteomes" id="UP000085678"/>
    </source>
</evidence>
<dbReference type="AlphaFoldDB" id="A0A1S3HX47"/>
<dbReference type="InterPro" id="IPR000566">
    <property type="entry name" value="Lipocln_cytosolic_FA-bd_dom"/>
</dbReference>
<sequence length="135" mass="14901">MPCDFNGVWKHDKTENFDAFLDALGVNAAKRKIAAAITPVMEITQDGDKFVVNASGGPGGATKLEFTIGQEFESEMFGHKMKNKPSWDGNKLKMIMTPLGDLKGPIVITRVVQGDELNQRMEVGNVICTRIFKKQ</sequence>
<dbReference type="InParanoid" id="A0A1S3HX47"/>
<evidence type="ECO:0000313" key="5">
    <source>
        <dbReference type="RefSeq" id="XP_013389639.1"/>
    </source>
</evidence>
<dbReference type="CDD" id="cd00742">
    <property type="entry name" value="FABP"/>
    <property type="match status" value="1"/>
</dbReference>
<evidence type="ECO:0000256" key="1">
    <source>
        <dbReference type="ARBA" id="ARBA00008390"/>
    </source>
</evidence>
<accession>A0A1S3HX47</accession>
<keyword evidence="2" id="KW-0446">Lipid-binding</keyword>
<dbReference type="Gene3D" id="2.40.128.20">
    <property type="match status" value="1"/>
</dbReference>
<keyword evidence="4" id="KW-1185">Reference proteome</keyword>
<dbReference type="OrthoDB" id="354351at2759"/>
<reference evidence="5" key="1">
    <citation type="submission" date="2025-08" db="UniProtKB">
        <authorList>
            <consortium name="RefSeq"/>
        </authorList>
    </citation>
    <scope>IDENTIFICATION</scope>
    <source>
        <tissue evidence="5">Gonads</tissue>
    </source>
</reference>
<dbReference type="PANTHER" id="PTHR11955">
    <property type="entry name" value="FATTY ACID BINDING PROTEIN"/>
    <property type="match status" value="1"/>
</dbReference>
<dbReference type="InterPro" id="IPR000463">
    <property type="entry name" value="Fatty_acid-bd"/>
</dbReference>
<gene>
    <name evidence="5" type="primary">LOC106158269</name>
</gene>
<feature type="domain" description="Lipocalin/cytosolic fatty-acid binding" evidence="3">
    <location>
        <begin position="6"/>
        <end position="134"/>
    </location>
</feature>
<name>A0A1S3HX47_LINAN</name>
<protein>
    <submittedName>
        <fullName evidence="5">Retinol-binding protein 1-like</fullName>
    </submittedName>
</protein>
<proteinExistence type="inferred from homology"/>
<organism evidence="4 5">
    <name type="scientific">Lingula anatina</name>
    <name type="common">Brachiopod</name>
    <name type="synonym">Lingula unguis</name>
    <dbReference type="NCBI Taxonomy" id="7574"/>
    <lineage>
        <taxon>Eukaryota</taxon>
        <taxon>Metazoa</taxon>
        <taxon>Spiralia</taxon>
        <taxon>Lophotrochozoa</taxon>
        <taxon>Brachiopoda</taxon>
        <taxon>Linguliformea</taxon>
        <taxon>Lingulata</taxon>
        <taxon>Lingulida</taxon>
        <taxon>Linguloidea</taxon>
        <taxon>Lingulidae</taxon>
        <taxon>Lingula</taxon>
    </lineage>
</organism>
<evidence type="ECO:0000256" key="2">
    <source>
        <dbReference type="ARBA" id="ARBA00023121"/>
    </source>
</evidence>
<dbReference type="STRING" id="7574.A0A1S3HX47"/>
<dbReference type="InterPro" id="IPR012674">
    <property type="entry name" value="Calycin"/>
</dbReference>
<evidence type="ECO:0000259" key="3">
    <source>
        <dbReference type="Pfam" id="PF00061"/>
    </source>
</evidence>
<dbReference type="Proteomes" id="UP000085678">
    <property type="component" value="Unplaced"/>
</dbReference>
<dbReference type="Pfam" id="PF00061">
    <property type="entry name" value="Lipocalin"/>
    <property type="match status" value="1"/>
</dbReference>
<dbReference type="GeneID" id="106158269"/>